<protein>
    <submittedName>
        <fullName evidence="3">Urease accessory protein UreD</fullName>
    </submittedName>
</protein>
<sequence>MHTELCIDASPHRSPRITSVGGLAGRQTGPDTVHLIGTAATPLGGDTITVRIFVAAGAHLEVRSVAASLAMPGGQQRHSSAQWHVEVGAGASLIFDPEPMVVVSDASHSVVNTIALQQDSTLWLRERTQIGRFEEASGRWTSAMHCDVGDRPLLRHRVALGDGSISHDALSAPLSMSSTLQYPDARASEVDLRGGSVRLALAGGGSLTTSMGHRLQPGDSST</sequence>
<keyword evidence="1" id="KW-0143">Chaperone</keyword>
<dbReference type="InterPro" id="IPR002669">
    <property type="entry name" value="UreD"/>
</dbReference>
<evidence type="ECO:0000256" key="1">
    <source>
        <dbReference type="ARBA" id="ARBA00023186"/>
    </source>
</evidence>
<accession>A0ABT4MHC7</accession>
<keyword evidence="4" id="KW-1185">Reference proteome</keyword>
<dbReference type="Pfam" id="PF01774">
    <property type="entry name" value="UreD"/>
    <property type="match status" value="1"/>
</dbReference>
<organism evidence="3 4">
    <name type="scientific">Rhodococcus ruber</name>
    <dbReference type="NCBI Taxonomy" id="1830"/>
    <lineage>
        <taxon>Bacteria</taxon>
        <taxon>Bacillati</taxon>
        <taxon>Actinomycetota</taxon>
        <taxon>Actinomycetes</taxon>
        <taxon>Mycobacteriales</taxon>
        <taxon>Nocardiaceae</taxon>
        <taxon>Rhodococcus</taxon>
    </lineage>
</organism>
<gene>
    <name evidence="3" type="ORF">O4220_17895</name>
</gene>
<name>A0ABT4MHC7_9NOCA</name>
<evidence type="ECO:0000256" key="2">
    <source>
        <dbReference type="SAM" id="MobiDB-lite"/>
    </source>
</evidence>
<feature type="region of interest" description="Disordered" evidence="2">
    <location>
        <begin position="1"/>
        <end position="24"/>
    </location>
</feature>
<dbReference type="EMBL" id="JAPWIJ010000007">
    <property type="protein sequence ID" value="MCZ4520389.1"/>
    <property type="molecule type" value="Genomic_DNA"/>
</dbReference>
<reference evidence="3" key="1">
    <citation type="submission" date="2022-12" db="EMBL/GenBank/DDBJ databases">
        <authorList>
            <person name="Krivoruchko A.V."/>
            <person name="Elkin A."/>
        </authorList>
    </citation>
    <scope>NUCLEOTIDE SEQUENCE</scope>
    <source>
        <strain evidence="3">IEGM 1391</strain>
    </source>
</reference>
<evidence type="ECO:0000313" key="3">
    <source>
        <dbReference type="EMBL" id="MCZ4520389.1"/>
    </source>
</evidence>
<proteinExistence type="predicted"/>
<dbReference type="Proteomes" id="UP001081071">
    <property type="component" value="Unassembled WGS sequence"/>
</dbReference>
<dbReference type="RefSeq" id="WP_269606640.1">
    <property type="nucleotide sequence ID" value="NZ_JAPWIJ010000007.1"/>
</dbReference>
<comment type="caution">
    <text evidence="3">The sequence shown here is derived from an EMBL/GenBank/DDBJ whole genome shotgun (WGS) entry which is preliminary data.</text>
</comment>
<evidence type="ECO:0000313" key="4">
    <source>
        <dbReference type="Proteomes" id="UP001081071"/>
    </source>
</evidence>